<feature type="transmembrane region" description="Helical" evidence="5">
    <location>
        <begin position="7"/>
        <end position="24"/>
    </location>
</feature>
<dbReference type="AlphaFoldDB" id="A0A553JMI8"/>
<keyword evidence="3 5" id="KW-1133">Transmembrane helix</keyword>
<evidence type="ECO:0000313" key="7">
    <source>
        <dbReference type="EMBL" id="TRY13674.1"/>
    </source>
</evidence>
<feature type="transmembrane region" description="Helical" evidence="5">
    <location>
        <begin position="64"/>
        <end position="84"/>
    </location>
</feature>
<dbReference type="PANTHER" id="PTHR37422">
    <property type="entry name" value="TEICHURONIC ACID BIOSYNTHESIS PROTEIN TUAE"/>
    <property type="match status" value="1"/>
</dbReference>
<accession>A0A553JMI8</accession>
<feature type="transmembrane region" description="Helical" evidence="5">
    <location>
        <begin position="358"/>
        <end position="382"/>
    </location>
</feature>
<keyword evidence="7" id="KW-0436">Ligase</keyword>
<comment type="subcellular location">
    <subcellularLocation>
        <location evidence="1">Membrane</location>
        <topology evidence="1">Multi-pass membrane protein</topology>
    </subcellularLocation>
</comment>
<keyword evidence="2 5" id="KW-0812">Transmembrane</keyword>
<feature type="transmembrane region" description="Helical" evidence="5">
    <location>
        <begin position="30"/>
        <end position="52"/>
    </location>
</feature>
<comment type="caution">
    <text evidence="7">The sequence shown here is derived from an EMBL/GenBank/DDBJ whole genome shotgun (WGS) entry which is preliminary data.</text>
</comment>
<feature type="transmembrane region" description="Helical" evidence="5">
    <location>
        <begin position="104"/>
        <end position="125"/>
    </location>
</feature>
<evidence type="ECO:0000313" key="8">
    <source>
        <dbReference type="Proteomes" id="UP000318126"/>
    </source>
</evidence>
<reference evidence="8" key="1">
    <citation type="submission" date="2019-07" db="EMBL/GenBank/DDBJ databases">
        <title>Shewanella sp. YLB-08 draft genomic sequence.</title>
        <authorList>
            <person name="Yu L."/>
        </authorList>
    </citation>
    <scope>NUCLEOTIDE SEQUENCE [LARGE SCALE GENOMIC DNA]</scope>
    <source>
        <strain evidence="8">JCM 20706</strain>
    </source>
</reference>
<keyword evidence="8" id="KW-1185">Reference proteome</keyword>
<protein>
    <submittedName>
        <fullName evidence="7">O-antigen ligase family protein</fullName>
    </submittedName>
</protein>
<sequence length="450" mass="50654">MPIRSRFSSFIFYSLCAIVFYAPIPLGANRIWASSSIEFFVFMVFAVHLIFTFRHNDTPFPPRFCWPVIIPLVVTTLWLVLQMTPGLGPLFSRPLDTLSLDPSLTHIMFLKTLALTLFASMVFYYVSDSHRLYRFALIIVITGLFQGIYAAWLNLNVGMSSPVFDVAYTDRAMGTFMYQNQLANFLALTLSIGIGVLISQLSLNGSGDKFWHKARGIAQMILSPKMVIRLSLIIMIIALILTRSRMGNSAFFIALASVSVFAFFFYHRKPKHLRLLIVSFFVLDLILIGAIFGVEKVKQRLMETSLASETRDEVVRDSLPIIAEFPLFGSGGGSYYSTFPSYHPLPYSGFYDHAHNDYIQFAVELGLPITLLLGSMILYCLWLSLHTMVKRRTPLYQGVSFGCAIAMVHMLLHSTVDFSLQSPAIALLFISILSLSVLAARLIRPKERIG</sequence>
<feature type="transmembrane region" description="Helical" evidence="5">
    <location>
        <begin position="182"/>
        <end position="205"/>
    </location>
</feature>
<dbReference type="GO" id="GO:0016020">
    <property type="term" value="C:membrane"/>
    <property type="evidence" value="ECO:0007669"/>
    <property type="project" value="UniProtKB-SubCell"/>
</dbReference>
<keyword evidence="4 5" id="KW-0472">Membrane</keyword>
<dbReference type="EMBL" id="VKGK01000017">
    <property type="protein sequence ID" value="TRY13674.1"/>
    <property type="molecule type" value="Genomic_DNA"/>
</dbReference>
<dbReference type="InterPro" id="IPR007016">
    <property type="entry name" value="O-antigen_ligase-rel_domated"/>
</dbReference>
<dbReference type="PANTHER" id="PTHR37422:SF13">
    <property type="entry name" value="LIPOPOLYSACCHARIDE BIOSYNTHESIS PROTEIN PA4999-RELATED"/>
    <property type="match status" value="1"/>
</dbReference>
<feature type="transmembrane region" description="Helical" evidence="5">
    <location>
        <begin position="132"/>
        <end position="152"/>
    </location>
</feature>
<evidence type="ECO:0000256" key="2">
    <source>
        <dbReference type="ARBA" id="ARBA00022692"/>
    </source>
</evidence>
<feature type="transmembrane region" description="Helical" evidence="5">
    <location>
        <begin position="424"/>
        <end position="443"/>
    </location>
</feature>
<evidence type="ECO:0000256" key="4">
    <source>
        <dbReference type="ARBA" id="ARBA00023136"/>
    </source>
</evidence>
<proteinExistence type="predicted"/>
<gene>
    <name evidence="7" type="ORF">FN961_14540</name>
</gene>
<dbReference type="Proteomes" id="UP000318126">
    <property type="component" value="Unassembled WGS sequence"/>
</dbReference>
<evidence type="ECO:0000256" key="1">
    <source>
        <dbReference type="ARBA" id="ARBA00004141"/>
    </source>
</evidence>
<dbReference type="RefSeq" id="WP_144040904.1">
    <property type="nucleotide sequence ID" value="NZ_BMPL01000038.1"/>
</dbReference>
<feature type="transmembrane region" description="Helical" evidence="5">
    <location>
        <begin position="394"/>
        <end position="412"/>
    </location>
</feature>
<evidence type="ECO:0000256" key="5">
    <source>
        <dbReference type="SAM" id="Phobius"/>
    </source>
</evidence>
<feature type="transmembrane region" description="Helical" evidence="5">
    <location>
        <begin position="226"/>
        <end position="243"/>
    </location>
</feature>
<dbReference type="Pfam" id="PF04932">
    <property type="entry name" value="Wzy_C"/>
    <property type="match status" value="1"/>
</dbReference>
<evidence type="ECO:0000259" key="6">
    <source>
        <dbReference type="Pfam" id="PF04932"/>
    </source>
</evidence>
<name>A0A553JMI8_SHEHA</name>
<dbReference type="OrthoDB" id="9783389at2"/>
<feature type="domain" description="O-antigen ligase-related" evidence="6">
    <location>
        <begin position="231"/>
        <end position="373"/>
    </location>
</feature>
<feature type="transmembrane region" description="Helical" evidence="5">
    <location>
        <begin position="249"/>
        <end position="266"/>
    </location>
</feature>
<organism evidence="7 8">
    <name type="scientific">Shewanella hanedai</name>
    <name type="common">Alteromonas hanedai</name>
    <dbReference type="NCBI Taxonomy" id="25"/>
    <lineage>
        <taxon>Bacteria</taxon>
        <taxon>Pseudomonadati</taxon>
        <taxon>Pseudomonadota</taxon>
        <taxon>Gammaproteobacteria</taxon>
        <taxon>Alteromonadales</taxon>
        <taxon>Shewanellaceae</taxon>
        <taxon>Shewanella</taxon>
    </lineage>
</organism>
<evidence type="ECO:0000256" key="3">
    <source>
        <dbReference type="ARBA" id="ARBA00022989"/>
    </source>
</evidence>
<feature type="transmembrane region" description="Helical" evidence="5">
    <location>
        <begin position="273"/>
        <end position="294"/>
    </location>
</feature>
<dbReference type="GO" id="GO:0016874">
    <property type="term" value="F:ligase activity"/>
    <property type="evidence" value="ECO:0007669"/>
    <property type="project" value="UniProtKB-KW"/>
</dbReference>
<dbReference type="InterPro" id="IPR051533">
    <property type="entry name" value="WaaL-like"/>
</dbReference>